<dbReference type="InterPro" id="IPR005648">
    <property type="entry name" value="FlgD"/>
</dbReference>
<dbReference type="EMBL" id="CP046902">
    <property type="protein sequence ID" value="QGZ29348.1"/>
    <property type="molecule type" value="Genomic_DNA"/>
</dbReference>
<dbReference type="Pfam" id="PF03963">
    <property type="entry name" value="FlgD"/>
    <property type="match status" value="1"/>
</dbReference>
<dbReference type="Pfam" id="PF13860">
    <property type="entry name" value="FlgD_ig"/>
    <property type="match status" value="1"/>
</dbReference>
<keyword evidence="8" id="KW-0966">Cell projection</keyword>
<dbReference type="Proteomes" id="UP000438983">
    <property type="component" value="Chromosome"/>
</dbReference>
<evidence type="ECO:0000256" key="3">
    <source>
        <dbReference type="ARBA" id="ARBA00022795"/>
    </source>
</evidence>
<reference evidence="8 9" key="1">
    <citation type="submission" date="2019-12" db="EMBL/GenBank/DDBJ databases">
        <title>Complete genome sequence of Pseudomonas stutzeri.</title>
        <authorList>
            <person name="Lim S.R."/>
            <person name="Kim J.H."/>
        </authorList>
    </citation>
    <scope>NUCLEOTIDE SEQUENCE [LARGE SCALE GENOMIC DNA]</scope>
    <source>
        <strain evidence="8 9">PM101005</strain>
    </source>
</reference>
<keyword evidence="3 5" id="KW-1005">Bacterial flagellum biogenesis</keyword>
<name>A0A6I6LG66_STUST</name>
<dbReference type="OrthoDB" id="9785233at2"/>
<feature type="domain" description="FlgD/Vpr Ig-like" evidence="6">
    <location>
        <begin position="113"/>
        <end position="178"/>
    </location>
</feature>
<comment type="function">
    <text evidence="4 5">Required for flagellar hook formation. May act as a scaffolding protein.</text>
</comment>
<evidence type="ECO:0000313" key="9">
    <source>
        <dbReference type="Proteomes" id="UP000438983"/>
    </source>
</evidence>
<evidence type="ECO:0000256" key="5">
    <source>
        <dbReference type="RuleBase" id="RU362076"/>
    </source>
</evidence>
<sequence length="227" mass="23774">MAVTNDTHTSGALNAAGNALPKQAVNVSDATQMENNFISLMVAQIKYQDPTKPVDSTEFLNQFSAMSQVKSMENLATLAQNNLVLTDNLQTLTAAGLVGQQVSVAVESLELSGHAVEGQFDLAHASPRTTLLLTDSNGSQTRIELGAQSAGKVPFVIDPAKYGLRDGQYGIAIESENGEFPTVEVAGHVSNVRVSAEGPVLQVQGVGSVPFYNIVEFAQADAGLLGG</sequence>
<evidence type="ECO:0000256" key="2">
    <source>
        <dbReference type="ARBA" id="ARBA00016013"/>
    </source>
</evidence>
<feature type="domain" description="FlgD Tudor-like" evidence="7">
    <location>
        <begin position="90"/>
        <end position="214"/>
    </location>
</feature>
<evidence type="ECO:0000259" key="7">
    <source>
        <dbReference type="Pfam" id="PF13861"/>
    </source>
</evidence>
<gene>
    <name evidence="8" type="primary">flgD</name>
    <name evidence="8" type="ORF">GQA94_04410</name>
</gene>
<dbReference type="AlphaFoldDB" id="A0A6I6LG66"/>
<dbReference type="RefSeq" id="WP_158186933.1">
    <property type="nucleotide sequence ID" value="NZ_CP046902.1"/>
</dbReference>
<evidence type="ECO:0000256" key="4">
    <source>
        <dbReference type="ARBA" id="ARBA00024746"/>
    </source>
</evidence>
<proteinExistence type="inferred from homology"/>
<evidence type="ECO:0000313" key="8">
    <source>
        <dbReference type="EMBL" id="QGZ29348.1"/>
    </source>
</evidence>
<keyword evidence="8" id="KW-0282">Flagellum</keyword>
<protein>
    <recommendedName>
        <fullName evidence="2 5">Basal-body rod modification protein FlgD</fullName>
    </recommendedName>
</protein>
<dbReference type="GO" id="GO:0044781">
    <property type="term" value="P:bacterial-type flagellum organization"/>
    <property type="evidence" value="ECO:0007669"/>
    <property type="project" value="UniProtKB-UniRule"/>
</dbReference>
<evidence type="ECO:0000256" key="1">
    <source>
        <dbReference type="ARBA" id="ARBA00010577"/>
    </source>
</evidence>
<keyword evidence="8" id="KW-0969">Cilium</keyword>
<evidence type="ECO:0000259" key="6">
    <source>
        <dbReference type="Pfam" id="PF13860"/>
    </source>
</evidence>
<dbReference type="Gene3D" id="2.30.30.910">
    <property type="match status" value="1"/>
</dbReference>
<accession>A0A6I6LG66</accession>
<dbReference type="Gene3D" id="2.60.40.4070">
    <property type="match status" value="1"/>
</dbReference>
<dbReference type="Pfam" id="PF13861">
    <property type="entry name" value="FLgD_tudor"/>
    <property type="match status" value="1"/>
</dbReference>
<dbReference type="InterPro" id="IPR025963">
    <property type="entry name" value="FLgD_Tudor"/>
</dbReference>
<comment type="similarity">
    <text evidence="1 5">Belongs to the FlgD family.</text>
</comment>
<dbReference type="InterPro" id="IPR025965">
    <property type="entry name" value="FlgD/Vpr_Ig-like"/>
</dbReference>
<organism evidence="8 9">
    <name type="scientific">Stutzerimonas stutzeri</name>
    <name type="common">Pseudomonas stutzeri</name>
    <dbReference type="NCBI Taxonomy" id="316"/>
    <lineage>
        <taxon>Bacteria</taxon>
        <taxon>Pseudomonadati</taxon>
        <taxon>Pseudomonadota</taxon>
        <taxon>Gammaproteobacteria</taxon>
        <taxon>Pseudomonadales</taxon>
        <taxon>Pseudomonadaceae</taxon>
        <taxon>Stutzerimonas</taxon>
    </lineage>
</organism>